<reference evidence="2" key="1">
    <citation type="submission" date="2017-03" db="EMBL/GenBank/DDBJ databases">
        <authorList>
            <person name="Rodrigo-Torres L."/>
            <person name="Arahal R.D."/>
            <person name="Lucena T."/>
        </authorList>
    </citation>
    <scope>NUCLEOTIDE SEQUENCE [LARGE SCALE GENOMIC DNA]</scope>
    <source>
        <strain evidence="2">CECT 8370</strain>
    </source>
</reference>
<dbReference type="Pfam" id="PF13814">
    <property type="entry name" value="Replic_Relax"/>
    <property type="match status" value="1"/>
</dbReference>
<dbReference type="EMBL" id="FWFJ01000002">
    <property type="protein sequence ID" value="SLN12611.1"/>
    <property type="molecule type" value="Genomic_DNA"/>
</dbReference>
<evidence type="ECO:0008006" key="3">
    <source>
        <dbReference type="Google" id="ProtNLM"/>
    </source>
</evidence>
<keyword evidence="2" id="KW-1185">Reference proteome</keyword>
<dbReference type="AlphaFoldDB" id="A0A1X6Y7E4"/>
<proteinExistence type="predicted"/>
<gene>
    <name evidence="1" type="ORF">ROG8370_00264</name>
</gene>
<protein>
    <recommendedName>
        <fullName evidence="3">Replication-relaxation</fullName>
    </recommendedName>
</protein>
<dbReference type="RefSeq" id="WP_170925152.1">
    <property type="nucleotide sequence ID" value="NZ_FWFJ01000002.1"/>
</dbReference>
<evidence type="ECO:0000313" key="2">
    <source>
        <dbReference type="Proteomes" id="UP000194012"/>
    </source>
</evidence>
<dbReference type="Proteomes" id="UP000194012">
    <property type="component" value="Unassembled WGS sequence"/>
</dbReference>
<evidence type="ECO:0000313" key="1">
    <source>
        <dbReference type="EMBL" id="SLN12611.1"/>
    </source>
</evidence>
<sequence>MAQHLKSPKASRPDSHPTARELRWFAHIDRHGPQSSEFLYELTRDTHRCRDTSLRRLRALREAGYLRLPPQQRQIAKADFNPYVYDLTPLGWDVLSCEKDLERYCRPTGHWWHVYWVSTLTSAIEIQGTRAGLEYIPAASILALKNAPLAIPVDSYKLIPDQLFAIKYPDGYRAFAVEVDRGTEPVRSASARKSLLASLEQYREIKAQRLHSKHYGLKSPLFVLWLFAAETRRKAFVTLLGPEHPATFTSVTSNLVPKWDDMMNISKASWSGAEDGRFFIV</sequence>
<organism evidence="1 2">
    <name type="scientific">Roseovarius gaetbuli</name>
    <dbReference type="NCBI Taxonomy" id="1356575"/>
    <lineage>
        <taxon>Bacteria</taxon>
        <taxon>Pseudomonadati</taxon>
        <taxon>Pseudomonadota</taxon>
        <taxon>Alphaproteobacteria</taxon>
        <taxon>Rhodobacterales</taxon>
        <taxon>Roseobacteraceae</taxon>
        <taxon>Roseovarius</taxon>
    </lineage>
</organism>
<dbReference type="InterPro" id="IPR025855">
    <property type="entry name" value="Replic_Relax"/>
</dbReference>
<name>A0A1X6Y7E4_9RHOB</name>
<accession>A0A1X6Y7E4</accession>